<organism evidence="1">
    <name type="scientific">Anguilla anguilla</name>
    <name type="common">European freshwater eel</name>
    <name type="synonym">Muraena anguilla</name>
    <dbReference type="NCBI Taxonomy" id="7936"/>
    <lineage>
        <taxon>Eukaryota</taxon>
        <taxon>Metazoa</taxon>
        <taxon>Chordata</taxon>
        <taxon>Craniata</taxon>
        <taxon>Vertebrata</taxon>
        <taxon>Euteleostomi</taxon>
        <taxon>Actinopterygii</taxon>
        <taxon>Neopterygii</taxon>
        <taxon>Teleostei</taxon>
        <taxon>Anguilliformes</taxon>
        <taxon>Anguillidae</taxon>
        <taxon>Anguilla</taxon>
    </lineage>
</organism>
<dbReference type="AlphaFoldDB" id="A0A0E9PWV6"/>
<name>A0A0E9PWV6_ANGAN</name>
<reference evidence="1" key="2">
    <citation type="journal article" date="2015" name="Fish Shellfish Immunol.">
        <title>Early steps in the European eel (Anguilla anguilla)-Vibrio vulnificus interaction in the gills: Role of the RtxA13 toxin.</title>
        <authorList>
            <person name="Callol A."/>
            <person name="Pajuelo D."/>
            <person name="Ebbesson L."/>
            <person name="Teles M."/>
            <person name="MacKenzie S."/>
            <person name="Amaro C."/>
        </authorList>
    </citation>
    <scope>NUCLEOTIDE SEQUENCE</scope>
</reference>
<dbReference type="EMBL" id="GBXM01099997">
    <property type="protein sequence ID" value="JAH08580.1"/>
    <property type="molecule type" value="Transcribed_RNA"/>
</dbReference>
<reference evidence="1" key="1">
    <citation type="submission" date="2014-11" db="EMBL/GenBank/DDBJ databases">
        <authorList>
            <person name="Amaro Gonzalez C."/>
        </authorList>
    </citation>
    <scope>NUCLEOTIDE SEQUENCE</scope>
</reference>
<protein>
    <submittedName>
        <fullName evidence="1">Uncharacterized protein</fullName>
    </submittedName>
</protein>
<sequence>MSTHKLSQLYQEIFIGDYATVHQTTKPTILTAMQSRVPSFSTTT</sequence>
<evidence type="ECO:0000313" key="1">
    <source>
        <dbReference type="EMBL" id="JAH08580.1"/>
    </source>
</evidence>
<proteinExistence type="predicted"/>
<accession>A0A0E9PWV6</accession>